<accession>A0A5C3Q277</accession>
<protein>
    <submittedName>
        <fullName evidence="2">Uncharacterized protein</fullName>
    </submittedName>
</protein>
<evidence type="ECO:0000256" key="1">
    <source>
        <dbReference type="SAM" id="MobiDB-lite"/>
    </source>
</evidence>
<evidence type="ECO:0000313" key="3">
    <source>
        <dbReference type="Proteomes" id="UP000305067"/>
    </source>
</evidence>
<keyword evidence="3" id="KW-1185">Reference proteome</keyword>
<feature type="region of interest" description="Disordered" evidence="1">
    <location>
        <begin position="156"/>
        <end position="190"/>
    </location>
</feature>
<evidence type="ECO:0000313" key="2">
    <source>
        <dbReference type="EMBL" id="TFK96204.1"/>
    </source>
</evidence>
<organism evidence="2 3">
    <name type="scientific">Pterulicium gracile</name>
    <dbReference type="NCBI Taxonomy" id="1884261"/>
    <lineage>
        <taxon>Eukaryota</taxon>
        <taxon>Fungi</taxon>
        <taxon>Dikarya</taxon>
        <taxon>Basidiomycota</taxon>
        <taxon>Agaricomycotina</taxon>
        <taxon>Agaricomycetes</taxon>
        <taxon>Agaricomycetidae</taxon>
        <taxon>Agaricales</taxon>
        <taxon>Pleurotineae</taxon>
        <taxon>Pterulaceae</taxon>
        <taxon>Pterulicium</taxon>
    </lineage>
</organism>
<feature type="compositionally biased region" description="Polar residues" evidence="1">
    <location>
        <begin position="42"/>
        <end position="66"/>
    </location>
</feature>
<gene>
    <name evidence="2" type="ORF">BDV98DRAFT_576570</name>
</gene>
<dbReference type="AlphaFoldDB" id="A0A5C3Q277"/>
<dbReference type="EMBL" id="ML178865">
    <property type="protein sequence ID" value="TFK96204.1"/>
    <property type="molecule type" value="Genomic_DNA"/>
</dbReference>
<dbReference type="Proteomes" id="UP000305067">
    <property type="component" value="Unassembled WGS sequence"/>
</dbReference>
<feature type="compositionally biased region" description="Basic residues" evidence="1">
    <location>
        <begin position="67"/>
        <end position="80"/>
    </location>
</feature>
<name>A0A5C3Q277_9AGAR</name>
<reference evidence="2 3" key="1">
    <citation type="journal article" date="2019" name="Nat. Ecol. Evol.">
        <title>Megaphylogeny resolves global patterns of mushroom evolution.</title>
        <authorList>
            <person name="Varga T."/>
            <person name="Krizsan K."/>
            <person name="Foldi C."/>
            <person name="Dima B."/>
            <person name="Sanchez-Garcia M."/>
            <person name="Sanchez-Ramirez S."/>
            <person name="Szollosi G.J."/>
            <person name="Szarkandi J.G."/>
            <person name="Papp V."/>
            <person name="Albert L."/>
            <person name="Andreopoulos W."/>
            <person name="Angelini C."/>
            <person name="Antonin V."/>
            <person name="Barry K.W."/>
            <person name="Bougher N.L."/>
            <person name="Buchanan P."/>
            <person name="Buyck B."/>
            <person name="Bense V."/>
            <person name="Catcheside P."/>
            <person name="Chovatia M."/>
            <person name="Cooper J."/>
            <person name="Damon W."/>
            <person name="Desjardin D."/>
            <person name="Finy P."/>
            <person name="Geml J."/>
            <person name="Haridas S."/>
            <person name="Hughes K."/>
            <person name="Justo A."/>
            <person name="Karasinski D."/>
            <person name="Kautmanova I."/>
            <person name="Kiss B."/>
            <person name="Kocsube S."/>
            <person name="Kotiranta H."/>
            <person name="LaButti K.M."/>
            <person name="Lechner B.E."/>
            <person name="Liimatainen K."/>
            <person name="Lipzen A."/>
            <person name="Lukacs Z."/>
            <person name="Mihaltcheva S."/>
            <person name="Morgado L.N."/>
            <person name="Niskanen T."/>
            <person name="Noordeloos M.E."/>
            <person name="Ohm R.A."/>
            <person name="Ortiz-Santana B."/>
            <person name="Ovrebo C."/>
            <person name="Racz N."/>
            <person name="Riley R."/>
            <person name="Savchenko A."/>
            <person name="Shiryaev A."/>
            <person name="Soop K."/>
            <person name="Spirin V."/>
            <person name="Szebenyi C."/>
            <person name="Tomsovsky M."/>
            <person name="Tulloss R.E."/>
            <person name="Uehling J."/>
            <person name="Grigoriev I.V."/>
            <person name="Vagvolgyi C."/>
            <person name="Papp T."/>
            <person name="Martin F.M."/>
            <person name="Miettinen O."/>
            <person name="Hibbett D.S."/>
            <person name="Nagy L.G."/>
        </authorList>
    </citation>
    <scope>NUCLEOTIDE SEQUENCE [LARGE SCALE GENOMIC DNA]</scope>
    <source>
        <strain evidence="2 3">CBS 309.79</strain>
    </source>
</reference>
<feature type="compositionally biased region" description="Polar residues" evidence="1">
    <location>
        <begin position="1"/>
        <end position="22"/>
    </location>
</feature>
<proteinExistence type="predicted"/>
<feature type="region of interest" description="Disordered" evidence="1">
    <location>
        <begin position="1"/>
        <end position="105"/>
    </location>
</feature>
<feature type="compositionally biased region" description="Basic residues" evidence="1">
    <location>
        <begin position="175"/>
        <end position="190"/>
    </location>
</feature>
<sequence length="190" mass="19916">MRSGKSASLRSARNLPTSNLGPGSSLAPLQIPLDSNSDRLALTSTAVNRESNTMTMARYPPSSNGGRNKHIALSKSRSHAALRSPSSSYKHRGEYPVPALPGDGETTFDTRQLTKGVELTTVTAPNGSIDGHFLVGTPGLKATLIHGSAAEAAAMKGKAMPVSEPGSGKTENIKEKKKGGFLRLLPAKKK</sequence>